<dbReference type="GO" id="GO:0046685">
    <property type="term" value="P:response to arsenic-containing substance"/>
    <property type="evidence" value="ECO:0007669"/>
    <property type="project" value="UniProtKB-KW"/>
</dbReference>
<keyword evidence="1" id="KW-0059">Arsenical resistance</keyword>
<dbReference type="Pfam" id="PF01451">
    <property type="entry name" value="LMWPc"/>
    <property type="match status" value="1"/>
</dbReference>
<protein>
    <submittedName>
        <fullName evidence="3">Putative arsenate reductase</fullName>
    </submittedName>
</protein>
<evidence type="ECO:0000259" key="2">
    <source>
        <dbReference type="SMART" id="SM00226"/>
    </source>
</evidence>
<dbReference type="EMBL" id="AATP01000002">
    <property type="protein sequence ID" value="EAU41845.1"/>
    <property type="molecule type" value="Genomic_DNA"/>
</dbReference>
<dbReference type="STRING" id="217511.GCA_001463845_02799"/>
<dbReference type="InterPro" id="IPR036196">
    <property type="entry name" value="Ptyr_pPase_sf"/>
</dbReference>
<dbReference type="PANTHER" id="PTHR43428:SF1">
    <property type="entry name" value="ARSENATE REDUCTASE"/>
    <property type="match status" value="1"/>
</dbReference>
<accession>Q0G3I6</accession>
<organism evidence="3 4">
    <name type="scientific">Fulvimarina pelagi HTCC2506</name>
    <dbReference type="NCBI Taxonomy" id="314231"/>
    <lineage>
        <taxon>Bacteria</taxon>
        <taxon>Pseudomonadati</taxon>
        <taxon>Pseudomonadota</taxon>
        <taxon>Alphaproteobacteria</taxon>
        <taxon>Hyphomicrobiales</taxon>
        <taxon>Aurantimonadaceae</taxon>
        <taxon>Fulvimarina</taxon>
    </lineage>
</organism>
<reference evidence="3 4" key="1">
    <citation type="journal article" date="2010" name="J. Bacteriol.">
        <title>Genome sequence of Fulvimarina pelagi HTCC2506T, a Mn(II)-oxidizing alphaproteobacterium possessing an aerobic anoxygenic photosynthetic gene cluster and Xanthorhodopsin.</title>
        <authorList>
            <person name="Kang I."/>
            <person name="Oh H.M."/>
            <person name="Lim S.I."/>
            <person name="Ferriera S."/>
            <person name="Giovannoni S.J."/>
            <person name="Cho J.C."/>
        </authorList>
    </citation>
    <scope>NUCLEOTIDE SEQUENCE [LARGE SCALE GENOMIC DNA]</scope>
    <source>
        <strain evidence="3 4">HTCC2506</strain>
    </source>
</reference>
<dbReference type="HOGENOM" id="CLU_071415_3_0_5"/>
<evidence type="ECO:0000313" key="4">
    <source>
        <dbReference type="Proteomes" id="UP000004310"/>
    </source>
</evidence>
<dbReference type="InterPro" id="IPR023485">
    <property type="entry name" value="Ptyr_pPase"/>
</dbReference>
<dbReference type="RefSeq" id="WP_007068218.1">
    <property type="nucleotide sequence ID" value="NZ_DS022272.1"/>
</dbReference>
<gene>
    <name evidence="3" type="ORF">FP2506_15469</name>
</gene>
<dbReference type="Proteomes" id="UP000004310">
    <property type="component" value="Unassembled WGS sequence"/>
</dbReference>
<dbReference type="SMART" id="SM00226">
    <property type="entry name" value="LMWPc"/>
    <property type="match status" value="1"/>
</dbReference>
<dbReference type="eggNOG" id="COG0394">
    <property type="taxonomic scope" value="Bacteria"/>
</dbReference>
<comment type="caution">
    <text evidence="3">The sequence shown here is derived from an EMBL/GenBank/DDBJ whole genome shotgun (WGS) entry which is preliminary data.</text>
</comment>
<feature type="domain" description="Phosphotyrosine protein phosphatase I" evidence="2">
    <location>
        <begin position="2"/>
        <end position="140"/>
    </location>
</feature>
<dbReference type="Gene3D" id="3.40.50.2300">
    <property type="match status" value="1"/>
</dbReference>
<name>Q0G3I6_9HYPH</name>
<evidence type="ECO:0000256" key="1">
    <source>
        <dbReference type="ARBA" id="ARBA00022849"/>
    </source>
</evidence>
<keyword evidence="4" id="KW-1185">Reference proteome</keyword>
<sequence>MRNVLFLCTHNSARSVLAEAVMNAECEDRFDAFSAGSSPSGAVHPLALETLREAGYSTTGLQPKSWVTFAERDAPDMHFVITVCDNAAGESCPVWPGTPARGHWGIADPSRVEGTEEEQRAAFRAALSHIEARILAFRSLPVENMTKSALKHAMETIGTMEGASPIAANPDWD</sequence>
<proteinExistence type="predicted"/>
<dbReference type="PANTHER" id="PTHR43428">
    <property type="entry name" value="ARSENATE REDUCTASE"/>
    <property type="match status" value="1"/>
</dbReference>
<evidence type="ECO:0000313" key="3">
    <source>
        <dbReference type="EMBL" id="EAU41845.1"/>
    </source>
</evidence>
<dbReference type="CDD" id="cd16345">
    <property type="entry name" value="LMWP_ArsC"/>
    <property type="match status" value="1"/>
</dbReference>
<dbReference type="AlphaFoldDB" id="Q0G3I6"/>
<dbReference type="SUPFAM" id="SSF52788">
    <property type="entry name" value="Phosphotyrosine protein phosphatases I"/>
    <property type="match status" value="1"/>
</dbReference>